<comment type="caution">
    <text evidence="2">The sequence shown here is derived from an EMBL/GenBank/DDBJ whole genome shotgun (WGS) entry which is preliminary data.</text>
</comment>
<dbReference type="EMBL" id="JBJKBG010000003">
    <property type="protein sequence ID" value="KAL3744865.1"/>
    <property type="molecule type" value="Genomic_DNA"/>
</dbReference>
<sequence>MLNILAGARRPPHVATMSHRSTPTTLLHSSPPPPPPPPPALTTTTHRHNGTHDDHRLLAHLPPLPPTPQHTDPQQVTIQLSSQAWSFTIFSQSSTILKFSERTKQKERA</sequence>
<name>A0ABD3KYU7_EUCGL</name>
<proteinExistence type="predicted"/>
<dbReference type="EMBL" id="JBJKBG010000003">
    <property type="protein sequence ID" value="KAL3744867.1"/>
    <property type="molecule type" value="Genomic_DNA"/>
</dbReference>
<protein>
    <submittedName>
        <fullName evidence="2">Uncharacterized protein</fullName>
    </submittedName>
</protein>
<evidence type="ECO:0000256" key="1">
    <source>
        <dbReference type="SAM" id="MobiDB-lite"/>
    </source>
</evidence>
<evidence type="ECO:0000313" key="2">
    <source>
        <dbReference type="EMBL" id="KAL3744865.1"/>
    </source>
</evidence>
<organism evidence="2 5">
    <name type="scientific">Eucalyptus globulus</name>
    <name type="common">Tasmanian blue gum</name>
    <dbReference type="NCBI Taxonomy" id="34317"/>
    <lineage>
        <taxon>Eukaryota</taxon>
        <taxon>Viridiplantae</taxon>
        <taxon>Streptophyta</taxon>
        <taxon>Embryophyta</taxon>
        <taxon>Tracheophyta</taxon>
        <taxon>Spermatophyta</taxon>
        <taxon>Magnoliopsida</taxon>
        <taxon>eudicotyledons</taxon>
        <taxon>Gunneridae</taxon>
        <taxon>Pentapetalae</taxon>
        <taxon>rosids</taxon>
        <taxon>malvids</taxon>
        <taxon>Myrtales</taxon>
        <taxon>Myrtaceae</taxon>
        <taxon>Myrtoideae</taxon>
        <taxon>Eucalypteae</taxon>
        <taxon>Eucalyptus</taxon>
    </lineage>
</organism>
<accession>A0ABD3KYU7</accession>
<dbReference type="AlphaFoldDB" id="A0ABD3KYU7"/>
<evidence type="ECO:0000313" key="3">
    <source>
        <dbReference type="EMBL" id="KAL3744867.1"/>
    </source>
</evidence>
<evidence type="ECO:0000313" key="5">
    <source>
        <dbReference type="Proteomes" id="UP001634007"/>
    </source>
</evidence>
<feature type="region of interest" description="Disordered" evidence="1">
    <location>
        <begin position="1"/>
        <end position="56"/>
    </location>
</feature>
<keyword evidence="5" id="KW-1185">Reference proteome</keyword>
<gene>
    <name evidence="2" type="ORF">ACJRO7_014038</name>
    <name evidence="3" type="ORF">ACJRO7_014040</name>
    <name evidence="4" type="ORF">ACJRO7_014042</name>
</gene>
<dbReference type="EMBL" id="JBJKBG010000003">
    <property type="protein sequence ID" value="KAL3744869.1"/>
    <property type="molecule type" value="Genomic_DNA"/>
</dbReference>
<evidence type="ECO:0000313" key="4">
    <source>
        <dbReference type="EMBL" id="KAL3744869.1"/>
    </source>
</evidence>
<feature type="compositionally biased region" description="Pro residues" evidence="1">
    <location>
        <begin position="30"/>
        <end position="40"/>
    </location>
</feature>
<dbReference type="Proteomes" id="UP001634007">
    <property type="component" value="Unassembled WGS sequence"/>
</dbReference>
<reference evidence="2 5" key="1">
    <citation type="submission" date="2024-11" db="EMBL/GenBank/DDBJ databases">
        <title>Chromosome-level genome assembly of Eucalyptus globulus Labill. provides insights into its genome evolution.</title>
        <authorList>
            <person name="Li X."/>
        </authorList>
    </citation>
    <scope>NUCLEOTIDE SEQUENCE [LARGE SCALE GENOMIC DNA]</scope>
    <source>
        <strain evidence="2">CL2024</strain>
        <tissue evidence="2">Fresh tender leaves</tissue>
    </source>
</reference>